<feature type="repeat" description="WD" evidence="5">
    <location>
        <begin position="38"/>
        <end position="79"/>
    </location>
</feature>
<sequence length="146" mass="16717">MSITQIKYNREGDLIFSVAKDTVANVWYSVNGERLGTYNGHTGAVWCVDCDWDTKNVLTGSADNSCRLWDCETGRYHHSLSPFCLCRGQPALPVTTLQRLQDHQCCVGTPGRVCHCRSREWRDQPVQRQGWTHWLQGLTLVNKIEY</sequence>
<dbReference type="PROSITE" id="PS50294">
    <property type="entry name" value="WD_REPEATS_REGION"/>
    <property type="match status" value="1"/>
</dbReference>
<comment type="similarity">
    <text evidence="3">Belongs to the WD repeat STRAP family.</text>
</comment>
<dbReference type="GO" id="GO:0002183">
    <property type="term" value="P:cytoplasmic translational initiation"/>
    <property type="evidence" value="ECO:0007669"/>
    <property type="project" value="TreeGrafter"/>
</dbReference>
<name>A0A3Q3XLM5_MOLML</name>
<dbReference type="GO" id="GO:0003743">
    <property type="term" value="F:translation initiation factor activity"/>
    <property type="evidence" value="ECO:0007669"/>
    <property type="project" value="TreeGrafter"/>
</dbReference>
<dbReference type="PANTHER" id="PTHR19877:SF1">
    <property type="entry name" value="EUKARYOTIC TRANSLATION INITIATION FACTOR 3 SUBUNIT I"/>
    <property type="match status" value="1"/>
</dbReference>
<dbReference type="PANTHER" id="PTHR19877">
    <property type="entry name" value="EUKARYOTIC TRANSLATION INITIATION FACTOR 3 SUBUNIT I"/>
    <property type="match status" value="1"/>
</dbReference>
<proteinExistence type="inferred from homology"/>
<evidence type="ECO:0000313" key="6">
    <source>
        <dbReference type="Ensembl" id="ENSMMOP00000028084.1"/>
    </source>
</evidence>
<keyword evidence="2" id="KW-0677">Repeat</keyword>
<dbReference type="Proteomes" id="UP000261620">
    <property type="component" value="Unplaced"/>
</dbReference>
<keyword evidence="1 5" id="KW-0853">WD repeat</keyword>
<dbReference type="SMART" id="SM00320">
    <property type="entry name" value="WD40"/>
    <property type="match status" value="1"/>
</dbReference>
<evidence type="ECO:0000313" key="7">
    <source>
        <dbReference type="Proteomes" id="UP000261620"/>
    </source>
</evidence>
<dbReference type="InterPro" id="IPR036322">
    <property type="entry name" value="WD40_repeat_dom_sf"/>
</dbReference>
<dbReference type="GO" id="GO:0003723">
    <property type="term" value="F:RNA binding"/>
    <property type="evidence" value="ECO:0007669"/>
    <property type="project" value="TreeGrafter"/>
</dbReference>
<evidence type="ECO:0000256" key="5">
    <source>
        <dbReference type="PROSITE-ProRule" id="PRU00221"/>
    </source>
</evidence>
<dbReference type="PROSITE" id="PS50082">
    <property type="entry name" value="WD_REPEATS_2"/>
    <property type="match status" value="1"/>
</dbReference>
<dbReference type="InterPro" id="IPR015943">
    <property type="entry name" value="WD40/YVTN_repeat-like_dom_sf"/>
</dbReference>
<dbReference type="STRING" id="94237.ENSMMOP00000028084"/>
<dbReference type="Ensembl" id="ENSMMOT00000028560.1">
    <property type="protein sequence ID" value="ENSMMOP00000028084.1"/>
    <property type="gene ID" value="ENSMMOG00000021218.1"/>
</dbReference>
<dbReference type="InterPro" id="IPR001680">
    <property type="entry name" value="WD40_rpt"/>
</dbReference>
<dbReference type="Pfam" id="PF00400">
    <property type="entry name" value="WD40"/>
    <property type="match status" value="1"/>
</dbReference>
<reference evidence="6" key="2">
    <citation type="submission" date="2025-09" db="UniProtKB">
        <authorList>
            <consortium name="Ensembl"/>
        </authorList>
    </citation>
    <scope>IDENTIFICATION</scope>
</reference>
<organism evidence="6 7">
    <name type="scientific">Mola mola</name>
    <name type="common">Ocean sunfish</name>
    <name type="synonym">Tetraodon mola</name>
    <dbReference type="NCBI Taxonomy" id="94237"/>
    <lineage>
        <taxon>Eukaryota</taxon>
        <taxon>Metazoa</taxon>
        <taxon>Chordata</taxon>
        <taxon>Craniata</taxon>
        <taxon>Vertebrata</taxon>
        <taxon>Euteleostomi</taxon>
        <taxon>Actinopterygii</taxon>
        <taxon>Neopterygii</taxon>
        <taxon>Teleostei</taxon>
        <taxon>Neoteleostei</taxon>
        <taxon>Acanthomorphata</taxon>
        <taxon>Eupercaria</taxon>
        <taxon>Tetraodontiformes</taxon>
        <taxon>Molidae</taxon>
        <taxon>Mola</taxon>
    </lineage>
</organism>
<reference evidence="6" key="1">
    <citation type="submission" date="2025-08" db="UniProtKB">
        <authorList>
            <consortium name="Ensembl"/>
        </authorList>
    </citation>
    <scope>IDENTIFICATION</scope>
</reference>
<keyword evidence="7" id="KW-1185">Reference proteome</keyword>
<dbReference type="SUPFAM" id="SSF50978">
    <property type="entry name" value="WD40 repeat-like"/>
    <property type="match status" value="1"/>
</dbReference>
<evidence type="ECO:0000256" key="2">
    <source>
        <dbReference type="ARBA" id="ARBA00022737"/>
    </source>
</evidence>
<evidence type="ECO:0000256" key="4">
    <source>
        <dbReference type="ARBA" id="ARBA00040390"/>
    </source>
</evidence>
<evidence type="ECO:0000256" key="1">
    <source>
        <dbReference type="ARBA" id="ARBA00022574"/>
    </source>
</evidence>
<dbReference type="AlphaFoldDB" id="A0A3Q3XLM5"/>
<accession>A0A3Q3XLM5</accession>
<protein>
    <recommendedName>
        <fullName evidence="4">Serine-threonine kinase receptor-associated protein</fullName>
    </recommendedName>
</protein>
<dbReference type="Gene3D" id="2.130.10.10">
    <property type="entry name" value="YVTN repeat-like/Quinoprotein amine dehydrogenase"/>
    <property type="match status" value="1"/>
</dbReference>
<dbReference type="GO" id="GO:0071541">
    <property type="term" value="C:eukaryotic translation initiation factor 3 complex, eIF3m"/>
    <property type="evidence" value="ECO:0007669"/>
    <property type="project" value="TreeGrafter"/>
</dbReference>
<evidence type="ECO:0000256" key="3">
    <source>
        <dbReference type="ARBA" id="ARBA00038394"/>
    </source>
</evidence>